<evidence type="ECO:0000313" key="2">
    <source>
        <dbReference type="EMBL" id="MDN4495091.1"/>
    </source>
</evidence>
<evidence type="ECO:0000256" key="1">
    <source>
        <dbReference type="SAM" id="Phobius"/>
    </source>
</evidence>
<feature type="transmembrane region" description="Helical" evidence="1">
    <location>
        <begin position="61"/>
        <end position="89"/>
    </location>
</feature>
<keyword evidence="1" id="KW-0812">Transmembrane</keyword>
<dbReference type="Proteomes" id="UP001172743">
    <property type="component" value="Unassembled WGS sequence"/>
</dbReference>
<keyword evidence="3" id="KW-1185">Reference proteome</keyword>
<dbReference type="InterPro" id="IPR031360">
    <property type="entry name" value="TrpP"/>
</dbReference>
<feature type="transmembrane region" description="Helical" evidence="1">
    <location>
        <begin position="129"/>
        <end position="151"/>
    </location>
</feature>
<feature type="transmembrane region" description="Helical" evidence="1">
    <location>
        <begin position="158"/>
        <end position="186"/>
    </location>
</feature>
<organism evidence="2 3">
    <name type="scientific">Ureibacillus aquaedulcis</name>
    <dbReference type="NCBI Taxonomy" id="3058421"/>
    <lineage>
        <taxon>Bacteria</taxon>
        <taxon>Bacillati</taxon>
        <taxon>Bacillota</taxon>
        <taxon>Bacilli</taxon>
        <taxon>Bacillales</taxon>
        <taxon>Caryophanaceae</taxon>
        <taxon>Ureibacillus</taxon>
    </lineage>
</organism>
<feature type="transmembrane region" description="Helical" evidence="1">
    <location>
        <begin position="101"/>
        <end position="123"/>
    </location>
</feature>
<sequence>MVIFDIIKGYHLGKEQIFIKLRHILFLIVLMGVGFGLDAIIGRNTFYPFIPRILYNSEPDILVVMMCIGIILFPNTKNVIVLSLISGFLSIFTNDLQMTVGYVASFMSKPITAFIVYGALFLFKKKDSFFVGIFLITIGTCVSVGTFHFLSGIFLKDILFLIGGILYLISVTIFNIIFACILYPIAKAIKKHLLST</sequence>
<feature type="transmembrane region" description="Helical" evidence="1">
    <location>
        <begin position="21"/>
        <end position="41"/>
    </location>
</feature>
<gene>
    <name evidence="2" type="ORF">QYB95_16175</name>
</gene>
<dbReference type="EMBL" id="JAUHTQ010000016">
    <property type="protein sequence ID" value="MDN4495091.1"/>
    <property type="molecule type" value="Genomic_DNA"/>
</dbReference>
<keyword evidence="1" id="KW-0472">Membrane</keyword>
<name>A0ABT8GUR8_9BACL</name>
<dbReference type="RefSeq" id="WP_301139412.1">
    <property type="nucleotide sequence ID" value="NZ_JAUHTQ010000016.1"/>
</dbReference>
<comment type="caution">
    <text evidence="2">The sequence shown here is derived from an EMBL/GenBank/DDBJ whole genome shotgun (WGS) entry which is preliminary data.</text>
</comment>
<protein>
    <recommendedName>
        <fullName evidence="4">Tryptophan transporter</fullName>
    </recommendedName>
</protein>
<evidence type="ECO:0008006" key="4">
    <source>
        <dbReference type="Google" id="ProtNLM"/>
    </source>
</evidence>
<accession>A0ABT8GUR8</accession>
<keyword evidence="1" id="KW-1133">Transmembrane helix</keyword>
<dbReference type="Pfam" id="PF17099">
    <property type="entry name" value="TrpP"/>
    <property type="match status" value="1"/>
</dbReference>
<reference evidence="2" key="1">
    <citation type="submission" date="2023-07" db="EMBL/GenBank/DDBJ databases">
        <title>Ureibacillus sp. isolated from freshwater well.</title>
        <authorList>
            <person name="Kirdat K."/>
            <person name="Bhatt A."/>
            <person name="Teware R."/>
            <person name="Bhavsar Y."/>
            <person name="Yadav A."/>
        </authorList>
    </citation>
    <scope>NUCLEOTIDE SEQUENCE</scope>
    <source>
        <strain evidence="2">BA0131</strain>
    </source>
</reference>
<evidence type="ECO:0000313" key="3">
    <source>
        <dbReference type="Proteomes" id="UP001172743"/>
    </source>
</evidence>
<proteinExistence type="predicted"/>